<dbReference type="EC" id="2.7.11.1" evidence="1"/>
<feature type="compositionally biased region" description="Low complexity" evidence="11">
    <location>
        <begin position="801"/>
        <end position="817"/>
    </location>
</feature>
<dbReference type="GO" id="GO:0005737">
    <property type="term" value="C:cytoplasm"/>
    <property type="evidence" value="ECO:0007669"/>
    <property type="project" value="EnsemblFungi"/>
</dbReference>
<feature type="region of interest" description="Disordered" evidence="11">
    <location>
        <begin position="540"/>
        <end position="570"/>
    </location>
</feature>
<keyword evidence="4" id="KW-0808">Transferase</keyword>
<dbReference type="GO" id="GO:1900180">
    <property type="term" value="P:regulation of protein localization to nucleus"/>
    <property type="evidence" value="ECO:0007669"/>
    <property type="project" value="EnsemblFungi"/>
</dbReference>
<dbReference type="PROSITE" id="PS00108">
    <property type="entry name" value="PROTEIN_KINASE_ST"/>
    <property type="match status" value="1"/>
</dbReference>
<dbReference type="CDD" id="cd14008">
    <property type="entry name" value="STKc_LKB1_CaMKK"/>
    <property type="match status" value="1"/>
</dbReference>
<dbReference type="GO" id="GO:0042149">
    <property type="term" value="P:cellular response to glucose starvation"/>
    <property type="evidence" value="ECO:0007669"/>
    <property type="project" value="EnsemblFungi"/>
</dbReference>
<protein>
    <recommendedName>
        <fullName evidence="1">non-specific serine/threonine protein kinase</fullName>
        <ecNumber evidence="1">2.7.11.1</ecNumber>
    </recommendedName>
</protein>
<dbReference type="eggNOG" id="KOG0585">
    <property type="taxonomic scope" value="Eukaryota"/>
</dbReference>
<dbReference type="FunFam" id="3.30.200.20:FF:000206">
    <property type="entry name" value="Serine/threonine-protein kinase Ssp1"/>
    <property type="match status" value="1"/>
</dbReference>
<feature type="compositionally biased region" description="Basic and acidic residues" evidence="11">
    <location>
        <begin position="756"/>
        <end position="780"/>
    </location>
</feature>
<feature type="region of interest" description="Disordered" evidence="11">
    <location>
        <begin position="863"/>
        <end position="938"/>
    </location>
</feature>
<feature type="compositionally biased region" description="Basic and acidic residues" evidence="11">
    <location>
        <begin position="1041"/>
        <end position="1050"/>
    </location>
</feature>
<dbReference type="PANTHER" id="PTHR43895">
    <property type="entry name" value="CALCIUM/CALMODULIN-DEPENDENT PROTEIN KINASE KINASE-RELATED"/>
    <property type="match status" value="1"/>
</dbReference>
<comment type="catalytic activity">
    <reaction evidence="8">
        <text>L-threonyl-[protein] + ATP = O-phospho-L-threonyl-[protein] + ADP + H(+)</text>
        <dbReference type="Rhea" id="RHEA:46608"/>
        <dbReference type="Rhea" id="RHEA-COMP:11060"/>
        <dbReference type="Rhea" id="RHEA-COMP:11605"/>
        <dbReference type="ChEBI" id="CHEBI:15378"/>
        <dbReference type="ChEBI" id="CHEBI:30013"/>
        <dbReference type="ChEBI" id="CHEBI:30616"/>
        <dbReference type="ChEBI" id="CHEBI:61977"/>
        <dbReference type="ChEBI" id="CHEBI:456216"/>
        <dbReference type="EC" id="2.7.11.1"/>
    </reaction>
</comment>
<keyword evidence="6" id="KW-0418">Kinase</keyword>
<dbReference type="InterPro" id="IPR000719">
    <property type="entry name" value="Prot_kinase_dom"/>
</dbReference>
<sequence length="1130" mass="125952">MNIQEGIVEEVDIPPNLSARLSSSRNDVSDSQADEQSNRLVVATGSVDGLSASSSSLESLNMLLEKQRKRQLNHPQHQEFFSESLRPQESVKETNEIFLKYDPISKRKVLNTYEIINELGHGQHGKVKLARDLLTKRLVAIKIVDRHEKREKNFLRFRKNTALTHSDKIKREIAIMKKCHYKHVVELIEVLDDFKSRKIYLVLEYCSKGEVKWCPGDQMETEARGPPLLTFQRTREILRGVVLGLEYLHYQGVIHRDIKPANLLISEDNTVKISDFGVSLAATGAEDADNIESDDELELAKTAGTPAFFAPEICLGNEAFEKYQLKREDLFKGSSISFMIDIWALGVTLYCLLFGMLPFISDYELELFEKIVNDPVKFPSYEEVKGNRVSMLSSEEEYNMALDLVNRLLEKNPMKRITIAEIKQHPFACWDFDHLASTEDDYIDSKLREVKEFQLDKEEQFKQISISRHELKNAVLGVGKKIRESVFKALPNGLCRSHNAPTSHRGTPEPTISETGTKNNEDSSSDSSYIVSEGSIMSNLGSLEKNSQTANKKNKEIKHTNSNDDKSSTSTIFKKQYNFFNDNDNDNNGNDNGYDKTNHEIHGEVSQSDLFERELQRFDDKHDPKSIVDIPINSSFASLDSLYIDNYAVSRCTAPDEEIGRRDSRTTPTIHVRPPSVGPFHKPQFGARNNRVPGPWRNSSSRVNYLDYGSHSTRSDRVPHTMASPTQGIFNREDGRRKSSKLAKSQNGGEPLSPNQEKKADATDHRPFQKRDVAKEDDPKQFTIKRGNFFSSFNGQDEETSTSSEASISDGSSCSSHSDAESNGSNTDSLPFEFGVDSANASVVSMRDVAGFETVRPFMDVHSTTRRARSGTLEQNESSQSQLEEDSDDSGDSDELVLNIGGSGHSRRQGSAQSSASSSRRGTLPYLTHGRDLDAPTQGPSYATIIPCSASTILPVGDLTSQMSFNVPSNLEGRTLDVPDHLTKPLYMTDYASEDLSSSPSPGPQIARATATTNASLAIPRAKPTTQASNVGGILSKSKHREQSQDRSKDLLRTVLITSAGSNRRKSVPCITVPRTAEPGRTRHRPGLEKSTSSRSTRRQPRSSMRKPFSSGETRSQSISLGELGSDSAH</sequence>
<dbReference type="FunCoup" id="G8ZWB0">
    <property type="interactions" value="241"/>
</dbReference>
<feature type="compositionally biased region" description="Low complexity" evidence="11">
    <location>
        <begin position="909"/>
        <end position="922"/>
    </location>
</feature>
<dbReference type="PROSITE" id="PS50011">
    <property type="entry name" value="PROTEIN_KINASE_DOM"/>
    <property type="match status" value="1"/>
</dbReference>
<dbReference type="KEGG" id="tdl:TDEL_0F00930"/>
<dbReference type="FunFam" id="1.10.510.10:FF:000829">
    <property type="entry name" value="Serine/threonine-protein kinase TOS3"/>
    <property type="match status" value="1"/>
</dbReference>
<feature type="region of interest" description="Disordered" evidence="11">
    <location>
        <begin position="658"/>
        <end position="829"/>
    </location>
</feature>
<keyword evidence="5 10" id="KW-0547">Nucleotide-binding</keyword>
<proteinExistence type="predicted"/>
<dbReference type="GO" id="GO:0005524">
    <property type="term" value="F:ATP binding"/>
    <property type="evidence" value="ECO:0007669"/>
    <property type="project" value="UniProtKB-UniRule"/>
</dbReference>
<dbReference type="SMART" id="SM00220">
    <property type="entry name" value="S_TKc"/>
    <property type="match status" value="1"/>
</dbReference>
<dbReference type="RefSeq" id="XP_003682115.1">
    <property type="nucleotide sequence ID" value="XM_003682067.1"/>
</dbReference>
<evidence type="ECO:0000256" key="2">
    <source>
        <dbReference type="ARBA" id="ARBA00022527"/>
    </source>
</evidence>
<feature type="compositionally biased region" description="Basic residues" evidence="11">
    <location>
        <begin position="1096"/>
        <end position="1105"/>
    </location>
</feature>
<keyword evidence="7 10" id="KW-0067">ATP-binding</keyword>
<feature type="compositionally biased region" description="Basic and acidic residues" evidence="11">
    <location>
        <begin position="553"/>
        <end position="567"/>
    </location>
</feature>
<keyword evidence="2" id="KW-0723">Serine/threonine-protein kinase</keyword>
<feature type="compositionally biased region" description="Acidic residues" evidence="11">
    <location>
        <begin position="883"/>
        <end position="895"/>
    </location>
</feature>
<evidence type="ECO:0000256" key="10">
    <source>
        <dbReference type="PROSITE-ProRule" id="PRU10141"/>
    </source>
</evidence>
<dbReference type="HOGENOM" id="CLU_003784_0_0_1"/>
<dbReference type="PROSITE" id="PS00107">
    <property type="entry name" value="PROTEIN_KINASE_ATP"/>
    <property type="match status" value="1"/>
</dbReference>
<dbReference type="PANTHER" id="PTHR43895:SF152">
    <property type="entry name" value="SERINE_THREONINE-PROTEIN KINASE TOS3"/>
    <property type="match status" value="1"/>
</dbReference>
<feature type="compositionally biased region" description="Low complexity" evidence="11">
    <location>
        <begin position="873"/>
        <end position="882"/>
    </location>
</feature>
<accession>G8ZWB0</accession>
<evidence type="ECO:0000256" key="1">
    <source>
        <dbReference type="ARBA" id="ARBA00012513"/>
    </source>
</evidence>
<dbReference type="AlphaFoldDB" id="G8ZWB0"/>
<dbReference type="InterPro" id="IPR008271">
    <property type="entry name" value="Ser/Thr_kinase_AS"/>
</dbReference>
<feature type="compositionally biased region" description="Polar residues" evidence="11">
    <location>
        <begin position="1111"/>
        <end position="1120"/>
    </location>
</feature>
<feature type="region of interest" description="Disordered" evidence="11">
    <location>
        <begin position="493"/>
        <end position="528"/>
    </location>
</feature>
<dbReference type="GO" id="GO:0007165">
    <property type="term" value="P:signal transduction"/>
    <property type="evidence" value="ECO:0007669"/>
    <property type="project" value="TreeGrafter"/>
</dbReference>
<dbReference type="Pfam" id="PF00069">
    <property type="entry name" value="Pkinase"/>
    <property type="match status" value="1"/>
</dbReference>
<feature type="domain" description="Protein kinase" evidence="12">
    <location>
        <begin position="113"/>
        <end position="428"/>
    </location>
</feature>
<dbReference type="Proteomes" id="UP000005627">
    <property type="component" value="Chromosome 6"/>
</dbReference>
<feature type="compositionally biased region" description="Polar residues" evidence="11">
    <location>
        <begin position="19"/>
        <end position="37"/>
    </location>
</feature>
<evidence type="ECO:0000256" key="4">
    <source>
        <dbReference type="ARBA" id="ARBA00022679"/>
    </source>
</evidence>
<feature type="region of interest" description="Disordered" evidence="11">
    <location>
        <begin position="1063"/>
        <end position="1130"/>
    </location>
</feature>
<gene>
    <name evidence="13" type="primary">TDEL0F00930</name>
    <name evidence="13" type="ORF">TDEL_0F00930</name>
</gene>
<dbReference type="GeneID" id="11501206"/>
<dbReference type="EMBL" id="HE616747">
    <property type="protein sequence ID" value="CCE92904.1"/>
    <property type="molecule type" value="Genomic_DNA"/>
</dbReference>
<dbReference type="GO" id="GO:2000220">
    <property type="term" value="P:regulation of pseudohyphal growth"/>
    <property type="evidence" value="ECO:0007669"/>
    <property type="project" value="EnsemblFungi"/>
</dbReference>
<evidence type="ECO:0000256" key="9">
    <source>
        <dbReference type="ARBA" id="ARBA00048679"/>
    </source>
</evidence>
<dbReference type="SUPFAM" id="SSF56112">
    <property type="entry name" value="Protein kinase-like (PK-like)"/>
    <property type="match status" value="1"/>
</dbReference>
<dbReference type="OrthoDB" id="68483at2759"/>
<comment type="catalytic activity">
    <reaction evidence="9">
        <text>L-seryl-[protein] + ATP = O-phospho-L-seryl-[protein] + ADP + H(+)</text>
        <dbReference type="Rhea" id="RHEA:17989"/>
        <dbReference type="Rhea" id="RHEA-COMP:9863"/>
        <dbReference type="Rhea" id="RHEA-COMP:11604"/>
        <dbReference type="ChEBI" id="CHEBI:15378"/>
        <dbReference type="ChEBI" id="CHEBI:29999"/>
        <dbReference type="ChEBI" id="CHEBI:30616"/>
        <dbReference type="ChEBI" id="CHEBI:83421"/>
        <dbReference type="ChEBI" id="CHEBI:456216"/>
        <dbReference type="EC" id="2.7.11.1"/>
    </reaction>
</comment>
<dbReference type="InterPro" id="IPR017441">
    <property type="entry name" value="Protein_kinase_ATP_BS"/>
</dbReference>
<evidence type="ECO:0000313" key="14">
    <source>
        <dbReference type="Proteomes" id="UP000005627"/>
    </source>
</evidence>
<evidence type="ECO:0000256" key="3">
    <source>
        <dbReference type="ARBA" id="ARBA00022553"/>
    </source>
</evidence>
<feature type="compositionally biased region" description="Polar residues" evidence="11">
    <location>
        <begin position="499"/>
        <end position="518"/>
    </location>
</feature>
<dbReference type="GO" id="GO:0004674">
    <property type="term" value="F:protein serine/threonine kinase activity"/>
    <property type="evidence" value="ECO:0007669"/>
    <property type="project" value="UniProtKB-KW"/>
</dbReference>
<dbReference type="InterPro" id="IPR011009">
    <property type="entry name" value="Kinase-like_dom_sf"/>
</dbReference>
<reference evidence="13 14" key="1">
    <citation type="journal article" date="2011" name="Proc. Natl. Acad. Sci. U.S.A.">
        <title>Evolutionary erosion of yeast sex chromosomes by mating-type switching accidents.</title>
        <authorList>
            <person name="Gordon J.L."/>
            <person name="Armisen D."/>
            <person name="Proux-Wera E."/>
            <person name="Oheigeartaigh S.S."/>
            <person name="Byrne K.P."/>
            <person name="Wolfe K.H."/>
        </authorList>
    </citation>
    <scope>NUCLEOTIDE SEQUENCE [LARGE SCALE GENOMIC DNA]</scope>
    <source>
        <strain evidence="14">ATCC 10662 / CBS 1146 / NBRC 0425 / NCYC 2629 / NRRL Y-866</strain>
    </source>
</reference>
<evidence type="ECO:0000256" key="6">
    <source>
        <dbReference type="ARBA" id="ARBA00022777"/>
    </source>
</evidence>
<evidence type="ECO:0000259" key="12">
    <source>
        <dbReference type="PROSITE" id="PS50011"/>
    </source>
</evidence>
<feature type="region of interest" description="Disordered" evidence="11">
    <location>
        <begin position="1019"/>
        <end position="1050"/>
    </location>
</feature>
<evidence type="ECO:0000256" key="7">
    <source>
        <dbReference type="ARBA" id="ARBA00022840"/>
    </source>
</evidence>
<evidence type="ECO:0000256" key="8">
    <source>
        <dbReference type="ARBA" id="ARBA00047899"/>
    </source>
</evidence>
<name>G8ZWB0_TORDE</name>
<organism evidence="13 14">
    <name type="scientific">Torulaspora delbrueckii</name>
    <name type="common">Yeast</name>
    <name type="synonym">Candida colliculosa</name>
    <dbReference type="NCBI Taxonomy" id="4950"/>
    <lineage>
        <taxon>Eukaryota</taxon>
        <taxon>Fungi</taxon>
        <taxon>Dikarya</taxon>
        <taxon>Ascomycota</taxon>
        <taxon>Saccharomycotina</taxon>
        <taxon>Saccharomycetes</taxon>
        <taxon>Saccharomycetales</taxon>
        <taxon>Saccharomycetaceae</taxon>
        <taxon>Torulaspora</taxon>
    </lineage>
</organism>
<dbReference type="GO" id="GO:0005979">
    <property type="term" value="P:regulation of glycogen biosynthetic process"/>
    <property type="evidence" value="ECO:0007669"/>
    <property type="project" value="EnsemblFungi"/>
</dbReference>
<dbReference type="Gene3D" id="1.10.510.10">
    <property type="entry name" value="Transferase(Phosphotransferase) domain 1"/>
    <property type="match status" value="1"/>
</dbReference>
<evidence type="ECO:0000313" key="13">
    <source>
        <dbReference type="EMBL" id="CCE92904.1"/>
    </source>
</evidence>
<feature type="binding site" evidence="10">
    <location>
        <position position="142"/>
    </location>
    <ligand>
        <name>ATP</name>
        <dbReference type="ChEBI" id="CHEBI:30616"/>
    </ligand>
</feature>
<dbReference type="GO" id="GO:0090329">
    <property type="term" value="P:regulation of DNA-templated DNA replication"/>
    <property type="evidence" value="ECO:0007669"/>
    <property type="project" value="EnsemblFungi"/>
</dbReference>
<dbReference type="STRING" id="1076872.G8ZWB0"/>
<feature type="compositionally biased region" description="Polar residues" evidence="11">
    <location>
        <begin position="540"/>
        <end position="551"/>
    </location>
</feature>
<keyword evidence="14" id="KW-1185">Reference proteome</keyword>
<evidence type="ECO:0000256" key="11">
    <source>
        <dbReference type="SAM" id="MobiDB-lite"/>
    </source>
</evidence>
<feature type="region of interest" description="Disordered" evidence="11">
    <location>
        <begin position="18"/>
        <end position="37"/>
    </location>
</feature>
<evidence type="ECO:0000256" key="5">
    <source>
        <dbReference type="ARBA" id="ARBA00022741"/>
    </source>
</evidence>
<keyword evidence="3" id="KW-0597">Phosphoprotein</keyword>
<dbReference type="InParanoid" id="G8ZWB0"/>